<dbReference type="InterPro" id="IPR006674">
    <property type="entry name" value="HD_domain"/>
</dbReference>
<evidence type="ECO:0000259" key="5">
    <source>
        <dbReference type="PROSITE" id="PS51831"/>
    </source>
</evidence>
<organism evidence="7 8">
    <name type="scientific">Methylobacter tundripaludum</name>
    <dbReference type="NCBI Taxonomy" id="173365"/>
    <lineage>
        <taxon>Bacteria</taxon>
        <taxon>Pseudomonadati</taxon>
        <taxon>Pseudomonadota</taxon>
        <taxon>Gammaproteobacteria</taxon>
        <taxon>Methylococcales</taxon>
        <taxon>Methylococcaceae</taxon>
        <taxon>Methylobacter</taxon>
    </lineage>
</organism>
<evidence type="ECO:0000256" key="3">
    <source>
        <dbReference type="ARBA" id="ARBA00034247"/>
    </source>
</evidence>
<dbReference type="InterPro" id="IPR003607">
    <property type="entry name" value="HD/PDEase_dom"/>
</dbReference>
<dbReference type="InterPro" id="IPR029787">
    <property type="entry name" value="Nucleotide_cyclase"/>
</dbReference>
<dbReference type="RefSeq" id="WP_104429097.1">
    <property type="nucleotide sequence ID" value="NZ_PTIZ01000006.1"/>
</dbReference>
<evidence type="ECO:0000256" key="1">
    <source>
        <dbReference type="ARBA" id="ARBA00001946"/>
    </source>
</evidence>
<feature type="domain" description="HD" evidence="5">
    <location>
        <begin position="122"/>
        <end position="249"/>
    </location>
</feature>
<dbReference type="FunFam" id="3.30.70.270:FF:000001">
    <property type="entry name" value="Diguanylate cyclase domain protein"/>
    <property type="match status" value="1"/>
</dbReference>
<dbReference type="SUPFAM" id="SSF55781">
    <property type="entry name" value="GAF domain-like"/>
    <property type="match status" value="1"/>
</dbReference>
<evidence type="ECO:0000259" key="6">
    <source>
        <dbReference type="PROSITE" id="PS51833"/>
    </source>
</evidence>
<dbReference type="PROSITE" id="PS51833">
    <property type="entry name" value="HDOD"/>
    <property type="match status" value="1"/>
</dbReference>
<feature type="domain" description="GGDEF" evidence="4">
    <location>
        <begin position="529"/>
        <end position="664"/>
    </location>
</feature>
<dbReference type="InterPro" id="IPR000160">
    <property type="entry name" value="GGDEF_dom"/>
</dbReference>
<protein>
    <recommendedName>
        <fullName evidence="2">diguanylate cyclase</fullName>
        <ecNumber evidence="2">2.7.7.65</ecNumber>
    </recommendedName>
</protein>
<dbReference type="SUPFAM" id="SSF55073">
    <property type="entry name" value="Nucleotide cyclase"/>
    <property type="match status" value="1"/>
</dbReference>
<dbReference type="PANTHER" id="PTHR45138">
    <property type="entry name" value="REGULATORY COMPONENTS OF SENSORY TRANSDUCTION SYSTEM"/>
    <property type="match status" value="1"/>
</dbReference>
<dbReference type="Gene3D" id="3.30.70.270">
    <property type="match status" value="1"/>
</dbReference>
<sequence>MTDDDKDNTELIKKAARSILKDEIKHLQLVPSVAIKLLKLTNDDNARIEHLSLIIETEPVLAAKILKQVNSAAYALPNKITSISRAVTMLGFSSVRQLAINLLLYNKLIQQGSKQAFDLLFFWQHCLYVASLSRRIAVALKYPDPDLVYTGGLLHDIGKIVLETYGRVTYSDFIHSMGKSGHSTIEEERRFFGITHTEMGHVFCLEWQLPPSITAIVAFHHNQPTETSSYAKYKTEIAIVSFANYIAWIQGIGSATHDSHSKLQSAVLETINIDQLDLEALLQQVDQDMKITREFYDIQLPGLTTLRATLVKATINLSQISEDKPFSAVDMSGRKPSSCLTAPHHSLNPDDFIPRTLEAIQDEFCFDRSIMFTIDPKRRCLIASYCRPTSILPTALQPFEIDMSGISGLLLTCLREKKAVIVNTAIERDNPILQRLNTSEFIAVPVLHHNRLSGVLYADNSQSKKPMREPLLAEIMPIAYELGIAMFNAKQYEQQKKHAQIDHLTQLFNKRMLTNFLTEIFQGDESKLTNIAIGFVDIDKFKLFNDTCGHQAGDDALKIVADILRSLTRPGDFIGRYGGEEFLFVLRNTDAKGAYGYAERIRSEIERRGKLMSQRFHGHLLTVSIGVSMYSAGYTHYTDMIEAADQAMYQAKEEGRNRIVMLPNVAADKK</sequence>
<dbReference type="SUPFAM" id="SSF109604">
    <property type="entry name" value="HD-domain/PDEase-like"/>
    <property type="match status" value="1"/>
</dbReference>
<comment type="cofactor">
    <cofactor evidence="1">
        <name>Mg(2+)</name>
        <dbReference type="ChEBI" id="CHEBI:18420"/>
    </cofactor>
</comment>
<proteinExistence type="predicted"/>
<name>A0A2S6HCK6_9GAMM</name>
<dbReference type="Pfam" id="PF00990">
    <property type="entry name" value="GGDEF"/>
    <property type="match status" value="1"/>
</dbReference>
<dbReference type="Gene3D" id="3.30.450.40">
    <property type="match status" value="1"/>
</dbReference>
<dbReference type="InterPro" id="IPR050469">
    <property type="entry name" value="Diguanylate_Cyclase"/>
</dbReference>
<dbReference type="GO" id="GO:0052621">
    <property type="term" value="F:diguanylate cyclase activity"/>
    <property type="evidence" value="ECO:0007669"/>
    <property type="project" value="UniProtKB-EC"/>
</dbReference>
<dbReference type="EC" id="2.7.7.65" evidence="2"/>
<dbReference type="Proteomes" id="UP000240010">
    <property type="component" value="Unassembled WGS sequence"/>
</dbReference>
<dbReference type="Pfam" id="PF08668">
    <property type="entry name" value="HDOD"/>
    <property type="match status" value="1"/>
</dbReference>
<dbReference type="InterPro" id="IPR029016">
    <property type="entry name" value="GAF-like_dom_sf"/>
</dbReference>
<evidence type="ECO:0000259" key="4">
    <source>
        <dbReference type="PROSITE" id="PS50887"/>
    </source>
</evidence>
<dbReference type="Pfam" id="PF01590">
    <property type="entry name" value="GAF"/>
    <property type="match status" value="1"/>
</dbReference>
<dbReference type="AlphaFoldDB" id="A0A2S6HCK6"/>
<evidence type="ECO:0000313" key="8">
    <source>
        <dbReference type="Proteomes" id="UP000240010"/>
    </source>
</evidence>
<accession>A0A2S6HCK6</accession>
<dbReference type="CDD" id="cd01949">
    <property type="entry name" value="GGDEF"/>
    <property type="match status" value="1"/>
</dbReference>
<dbReference type="InterPro" id="IPR043128">
    <property type="entry name" value="Rev_trsase/Diguanyl_cyclase"/>
</dbReference>
<dbReference type="InterPro" id="IPR006675">
    <property type="entry name" value="HDIG_dom"/>
</dbReference>
<dbReference type="SMART" id="SM00267">
    <property type="entry name" value="GGDEF"/>
    <property type="match status" value="1"/>
</dbReference>
<comment type="caution">
    <text evidence="7">The sequence shown here is derived from an EMBL/GenBank/DDBJ whole genome shotgun (WGS) entry which is preliminary data.</text>
</comment>
<dbReference type="PANTHER" id="PTHR45138:SF9">
    <property type="entry name" value="DIGUANYLATE CYCLASE DGCM-RELATED"/>
    <property type="match status" value="1"/>
</dbReference>
<dbReference type="Gene3D" id="1.10.3210.10">
    <property type="entry name" value="Hypothetical protein af1432"/>
    <property type="match status" value="1"/>
</dbReference>
<feature type="domain" description="HDOD" evidence="6">
    <location>
        <begin position="27"/>
        <end position="223"/>
    </location>
</feature>
<comment type="catalytic activity">
    <reaction evidence="3">
        <text>2 GTP = 3',3'-c-di-GMP + 2 diphosphate</text>
        <dbReference type="Rhea" id="RHEA:24898"/>
        <dbReference type="ChEBI" id="CHEBI:33019"/>
        <dbReference type="ChEBI" id="CHEBI:37565"/>
        <dbReference type="ChEBI" id="CHEBI:58805"/>
        <dbReference type="EC" id="2.7.7.65"/>
    </reaction>
</comment>
<dbReference type="EMBL" id="PTIZ01000006">
    <property type="protein sequence ID" value="PPK75219.1"/>
    <property type="molecule type" value="Genomic_DNA"/>
</dbReference>
<evidence type="ECO:0000313" key="7">
    <source>
        <dbReference type="EMBL" id="PPK75219.1"/>
    </source>
</evidence>
<gene>
    <name evidence="7" type="ORF">B0F87_10665</name>
</gene>
<dbReference type="NCBIfam" id="TIGR00254">
    <property type="entry name" value="GGDEF"/>
    <property type="match status" value="1"/>
</dbReference>
<dbReference type="InterPro" id="IPR003018">
    <property type="entry name" value="GAF"/>
</dbReference>
<dbReference type="InterPro" id="IPR013976">
    <property type="entry name" value="HDOD"/>
</dbReference>
<evidence type="ECO:0000256" key="2">
    <source>
        <dbReference type="ARBA" id="ARBA00012528"/>
    </source>
</evidence>
<dbReference type="PROSITE" id="PS50887">
    <property type="entry name" value="GGDEF"/>
    <property type="match status" value="1"/>
</dbReference>
<dbReference type="PROSITE" id="PS51831">
    <property type="entry name" value="HD"/>
    <property type="match status" value="1"/>
</dbReference>
<dbReference type="SMART" id="SM00065">
    <property type="entry name" value="GAF"/>
    <property type="match status" value="1"/>
</dbReference>
<keyword evidence="7" id="KW-0808">Transferase</keyword>
<dbReference type="CDD" id="cd00077">
    <property type="entry name" value="HDc"/>
    <property type="match status" value="1"/>
</dbReference>
<dbReference type="NCBIfam" id="TIGR00277">
    <property type="entry name" value="HDIG"/>
    <property type="match status" value="1"/>
</dbReference>
<reference evidence="7 8" key="1">
    <citation type="submission" date="2018-02" db="EMBL/GenBank/DDBJ databases">
        <title>Subsurface microbial communities from deep shales in Ohio and West Virginia, USA.</title>
        <authorList>
            <person name="Wrighton K."/>
        </authorList>
    </citation>
    <scope>NUCLEOTIDE SEQUENCE [LARGE SCALE GENOMIC DNA]</scope>
    <source>
        <strain evidence="7 8">OWC-DMM</strain>
    </source>
</reference>
<dbReference type="SMART" id="SM00471">
    <property type="entry name" value="HDc"/>
    <property type="match status" value="1"/>
</dbReference>